<feature type="region of interest" description="Disordered" evidence="2">
    <location>
        <begin position="247"/>
        <end position="310"/>
    </location>
</feature>
<accession>A0A2Z7AYA5</accession>
<name>A0A2Z7AYA5_9LAMI</name>
<protein>
    <submittedName>
        <fullName evidence="3">Uncharacterized protein</fullName>
    </submittedName>
</protein>
<sequence length="681" mass="76598">MRRNGLCRPCVYISLPQFKCRSSAAYKCSVQVPMHIQAYSTRIRFKISSKELAQSTSERKVCLLMVWMRCLYGPRGQSSNTLALDNKNRAKLVKDKPVRPREGRLGEEKTGSGYLVKLDEATGRMISVRSLTSSRESDISLIKDKAGISDKFEVIIPEVEDRAHRPPRGFHTFYEFRLSFSKSPVNLYLDELIQVKRLGPGKFYISNKTEFGFIGGNPSSHKSPVMLALIDLFLVVDGVGKAEMMKAMKEKKSKDEDFSGADSPPSSGKGKRKALPTTGEGSQKRQGKSPAREISGGGGDPGCDAQTRGSQRIGLKRLNWKDERANALIGSCISFQGLNYRTVDTNNIEEMNSRKGCPTRTQAGSSRDWNNSEERFPHQLRIEHQIRPGKSSVQGRTTQTHLIRSQITDFHVTAQNYKIDGAEDLYINNDERKRRTKYVKLRADFSSEPNRFQIIASDLNSYVFQVIQQSRLKTIDPKRPNKKNDRKVLVAEESNRTLADSDSESTSSSSSSESEQKEVHCLMANQTTDYEVFDFSNSEFTREDLINTLNEMIHEYRKLSQTFEEIKAENNGLENSSAEPSTAHLGESDSLQTELSKLKIENDSLRARSCELSSENERLNHVMSSSTKSSVSLSKLHEIQKPLNDKSSLGFIFGESSSEETCIQSDLAGDKFKKMNFSKPV</sequence>
<keyword evidence="4" id="KW-1185">Reference proteome</keyword>
<reference evidence="3 4" key="1">
    <citation type="journal article" date="2015" name="Proc. Natl. Acad. Sci. U.S.A.">
        <title>The resurrection genome of Boea hygrometrica: A blueprint for survival of dehydration.</title>
        <authorList>
            <person name="Xiao L."/>
            <person name="Yang G."/>
            <person name="Zhang L."/>
            <person name="Yang X."/>
            <person name="Zhao S."/>
            <person name="Ji Z."/>
            <person name="Zhou Q."/>
            <person name="Hu M."/>
            <person name="Wang Y."/>
            <person name="Chen M."/>
            <person name="Xu Y."/>
            <person name="Jin H."/>
            <person name="Xiao X."/>
            <person name="Hu G."/>
            <person name="Bao F."/>
            <person name="Hu Y."/>
            <person name="Wan P."/>
            <person name="Li L."/>
            <person name="Deng X."/>
            <person name="Kuang T."/>
            <person name="Xiang C."/>
            <person name="Zhu J.K."/>
            <person name="Oliver M.J."/>
            <person name="He Y."/>
        </authorList>
    </citation>
    <scope>NUCLEOTIDE SEQUENCE [LARGE SCALE GENOMIC DNA]</scope>
    <source>
        <strain evidence="4">cv. XS01</strain>
    </source>
</reference>
<feature type="coiled-coil region" evidence="1">
    <location>
        <begin position="542"/>
        <end position="608"/>
    </location>
</feature>
<evidence type="ECO:0000313" key="3">
    <source>
        <dbReference type="EMBL" id="KZV25930.1"/>
    </source>
</evidence>
<dbReference type="EMBL" id="KV011798">
    <property type="protein sequence ID" value="KZV25930.1"/>
    <property type="molecule type" value="Genomic_DNA"/>
</dbReference>
<keyword evidence="1" id="KW-0175">Coiled coil</keyword>
<feature type="compositionally biased region" description="Polar residues" evidence="2">
    <location>
        <begin position="359"/>
        <end position="369"/>
    </location>
</feature>
<feature type="region of interest" description="Disordered" evidence="2">
    <location>
        <begin position="351"/>
        <end position="371"/>
    </location>
</feature>
<organism evidence="3 4">
    <name type="scientific">Dorcoceras hygrometricum</name>
    <dbReference type="NCBI Taxonomy" id="472368"/>
    <lineage>
        <taxon>Eukaryota</taxon>
        <taxon>Viridiplantae</taxon>
        <taxon>Streptophyta</taxon>
        <taxon>Embryophyta</taxon>
        <taxon>Tracheophyta</taxon>
        <taxon>Spermatophyta</taxon>
        <taxon>Magnoliopsida</taxon>
        <taxon>eudicotyledons</taxon>
        <taxon>Gunneridae</taxon>
        <taxon>Pentapetalae</taxon>
        <taxon>asterids</taxon>
        <taxon>lamiids</taxon>
        <taxon>Lamiales</taxon>
        <taxon>Gesneriaceae</taxon>
        <taxon>Didymocarpoideae</taxon>
        <taxon>Trichosporeae</taxon>
        <taxon>Loxocarpinae</taxon>
        <taxon>Dorcoceras</taxon>
    </lineage>
</organism>
<feature type="compositionally biased region" description="Low complexity" evidence="2">
    <location>
        <begin position="504"/>
        <end position="513"/>
    </location>
</feature>
<evidence type="ECO:0000256" key="2">
    <source>
        <dbReference type="SAM" id="MobiDB-lite"/>
    </source>
</evidence>
<dbReference type="Proteomes" id="UP000250235">
    <property type="component" value="Unassembled WGS sequence"/>
</dbReference>
<evidence type="ECO:0000256" key="1">
    <source>
        <dbReference type="SAM" id="Coils"/>
    </source>
</evidence>
<gene>
    <name evidence="3" type="ORF">F511_29253</name>
</gene>
<proteinExistence type="predicted"/>
<feature type="region of interest" description="Disordered" evidence="2">
    <location>
        <begin position="491"/>
        <end position="519"/>
    </location>
</feature>
<evidence type="ECO:0000313" key="4">
    <source>
        <dbReference type="Proteomes" id="UP000250235"/>
    </source>
</evidence>
<dbReference type="AlphaFoldDB" id="A0A2Z7AYA5"/>
<feature type="compositionally biased region" description="Basic and acidic residues" evidence="2">
    <location>
        <begin position="247"/>
        <end position="257"/>
    </location>
</feature>